<organism evidence="2">
    <name type="scientific">bioreactor metagenome</name>
    <dbReference type="NCBI Taxonomy" id="1076179"/>
    <lineage>
        <taxon>unclassified sequences</taxon>
        <taxon>metagenomes</taxon>
        <taxon>ecological metagenomes</taxon>
    </lineage>
</organism>
<comment type="caution">
    <text evidence="2">The sequence shown here is derived from an EMBL/GenBank/DDBJ whole genome shotgun (WGS) entry which is preliminary data.</text>
</comment>
<dbReference type="InterPro" id="IPR008947">
    <property type="entry name" value="PLipase_C/P1_nuclease_dom_sf"/>
</dbReference>
<sequence length="228" mass="25879">MKSASHHAMGYLLITTLEQEGVQLDKEQFVLGNLLPDYLPELILAPHFTMKCQREIGLFTGVLAAQRVAAKAELPADYSLRLGILCHYISDYFCFAHSRDFQQNLAHHSGYEQALDSYFRDHYTTEECLLPAAVDLHAASAKEAAQEIFRVKRDYKNAERCFQTDVQYAFSVCLGAIRALLALSTVAQKPVHRALLFSPFTTKRYAFQSEVRRKNIVPRRAWCTSLTA</sequence>
<protein>
    <recommendedName>
        <fullName evidence="1">Phospholipase C/D domain-containing protein</fullName>
    </recommendedName>
</protein>
<dbReference type="AlphaFoldDB" id="A0A644WPT3"/>
<dbReference type="Gene3D" id="1.10.575.10">
    <property type="entry name" value="P1 Nuclease"/>
    <property type="match status" value="1"/>
</dbReference>
<evidence type="ECO:0000313" key="2">
    <source>
        <dbReference type="EMBL" id="MPM05521.1"/>
    </source>
</evidence>
<proteinExistence type="predicted"/>
<feature type="domain" description="Phospholipase C/D" evidence="1">
    <location>
        <begin position="6"/>
        <end position="142"/>
    </location>
</feature>
<dbReference type="Pfam" id="PF00882">
    <property type="entry name" value="Zn_dep_PLPC"/>
    <property type="match status" value="1"/>
</dbReference>
<accession>A0A644WPT3</accession>
<reference evidence="2" key="1">
    <citation type="submission" date="2019-08" db="EMBL/GenBank/DDBJ databases">
        <authorList>
            <person name="Kucharzyk K."/>
            <person name="Murdoch R.W."/>
            <person name="Higgins S."/>
            <person name="Loffler F."/>
        </authorList>
    </citation>
    <scope>NUCLEOTIDE SEQUENCE</scope>
</reference>
<evidence type="ECO:0000259" key="1">
    <source>
        <dbReference type="Pfam" id="PF00882"/>
    </source>
</evidence>
<dbReference type="EMBL" id="VSSQ01001139">
    <property type="protein sequence ID" value="MPM05521.1"/>
    <property type="molecule type" value="Genomic_DNA"/>
</dbReference>
<gene>
    <name evidence="2" type="ORF">SDC9_51811</name>
</gene>
<name>A0A644WPT3_9ZZZZ</name>
<dbReference type="InterPro" id="IPR029002">
    <property type="entry name" value="PLPC/GPLD1"/>
</dbReference>
<dbReference type="GO" id="GO:0016788">
    <property type="term" value="F:hydrolase activity, acting on ester bonds"/>
    <property type="evidence" value="ECO:0007669"/>
    <property type="project" value="InterPro"/>
</dbReference>